<evidence type="ECO:0000256" key="3">
    <source>
        <dbReference type="ARBA" id="ARBA00022833"/>
    </source>
</evidence>
<dbReference type="InterPro" id="IPR000198">
    <property type="entry name" value="RhoGAP_dom"/>
</dbReference>
<dbReference type="EMBL" id="VNKQ01000008">
    <property type="protein sequence ID" value="KAG0649206.1"/>
    <property type="molecule type" value="Genomic_DNA"/>
</dbReference>
<dbReference type="GO" id="GO:0007165">
    <property type="term" value="P:signal transduction"/>
    <property type="evidence" value="ECO:0007669"/>
    <property type="project" value="InterPro"/>
</dbReference>
<keyword evidence="5" id="KW-0175">Coiled coil</keyword>
<dbReference type="SUPFAM" id="SSF48350">
    <property type="entry name" value="GTPase activation domain, GAP"/>
    <property type="match status" value="1"/>
</dbReference>
<feature type="compositionally biased region" description="Polar residues" evidence="6">
    <location>
        <begin position="572"/>
        <end position="582"/>
    </location>
</feature>
<dbReference type="PROSITE" id="PS50023">
    <property type="entry name" value="LIM_DOMAIN_2"/>
    <property type="match status" value="1"/>
</dbReference>
<proteinExistence type="predicted"/>
<feature type="domain" description="LIM zinc-binding" evidence="7">
    <location>
        <begin position="55"/>
        <end position="114"/>
    </location>
</feature>
<evidence type="ECO:0000313" key="10">
    <source>
        <dbReference type="Proteomes" id="UP000785200"/>
    </source>
</evidence>
<name>A0A9P6VJC8_9HELO</name>
<evidence type="ECO:0000256" key="2">
    <source>
        <dbReference type="ARBA" id="ARBA00022723"/>
    </source>
</evidence>
<evidence type="ECO:0000256" key="4">
    <source>
        <dbReference type="PROSITE-ProRule" id="PRU00125"/>
    </source>
</evidence>
<keyword evidence="10" id="KW-1185">Reference proteome</keyword>
<evidence type="ECO:0000259" key="8">
    <source>
        <dbReference type="PROSITE" id="PS50238"/>
    </source>
</evidence>
<evidence type="ECO:0000256" key="5">
    <source>
        <dbReference type="SAM" id="Coils"/>
    </source>
</evidence>
<dbReference type="InterPro" id="IPR050729">
    <property type="entry name" value="Rho-GAP"/>
</dbReference>
<feature type="compositionally biased region" description="Basic and acidic residues" evidence="6">
    <location>
        <begin position="264"/>
        <end position="291"/>
    </location>
</feature>
<keyword evidence="3 4" id="KW-0862">Zinc</keyword>
<dbReference type="PROSITE" id="PS50238">
    <property type="entry name" value="RHOGAP"/>
    <property type="match status" value="1"/>
</dbReference>
<gene>
    <name evidence="9" type="ORF">D0Z07_4493</name>
</gene>
<dbReference type="PANTHER" id="PTHR23176:SF128">
    <property type="entry name" value="RHO GTPASE-ACTIVATING PROTEIN RGD1"/>
    <property type="match status" value="1"/>
</dbReference>
<feature type="coiled-coil region" evidence="5">
    <location>
        <begin position="778"/>
        <end position="805"/>
    </location>
</feature>
<feature type="compositionally biased region" description="Polar residues" evidence="6">
    <location>
        <begin position="252"/>
        <end position="263"/>
    </location>
</feature>
<keyword evidence="2 4" id="KW-0479">Metal-binding</keyword>
<dbReference type="CDD" id="cd09395">
    <property type="entry name" value="LIM2_Rga"/>
    <property type="match status" value="1"/>
</dbReference>
<dbReference type="GO" id="GO:0046872">
    <property type="term" value="F:metal ion binding"/>
    <property type="evidence" value="ECO:0007669"/>
    <property type="project" value="UniProtKB-KW"/>
</dbReference>
<feature type="compositionally biased region" description="Basic and acidic residues" evidence="6">
    <location>
        <begin position="444"/>
        <end position="455"/>
    </location>
</feature>
<dbReference type="InterPro" id="IPR008936">
    <property type="entry name" value="Rho_GTPase_activation_prot"/>
</dbReference>
<dbReference type="InterPro" id="IPR001781">
    <property type="entry name" value="Znf_LIM"/>
</dbReference>
<comment type="caution">
    <text evidence="9">The sequence shown here is derived from an EMBL/GenBank/DDBJ whole genome shotgun (WGS) entry which is preliminary data.</text>
</comment>
<dbReference type="PANTHER" id="PTHR23176">
    <property type="entry name" value="RHO/RAC/CDC GTPASE-ACTIVATING PROTEIN"/>
    <property type="match status" value="1"/>
</dbReference>
<dbReference type="Pfam" id="PF00620">
    <property type="entry name" value="RhoGAP"/>
    <property type="match status" value="1"/>
</dbReference>
<feature type="compositionally biased region" description="Basic and acidic residues" evidence="6">
    <location>
        <begin position="368"/>
        <end position="377"/>
    </location>
</feature>
<feature type="compositionally biased region" description="Low complexity" evidence="6">
    <location>
        <begin position="394"/>
        <end position="404"/>
    </location>
</feature>
<protein>
    <submittedName>
        <fullName evidence="9">Rho-type GTPase-activating 4</fullName>
    </submittedName>
</protein>
<feature type="region of interest" description="Disordered" evidence="6">
    <location>
        <begin position="148"/>
        <end position="598"/>
    </location>
</feature>
<dbReference type="GO" id="GO:0005096">
    <property type="term" value="F:GTPase activator activity"/>
    <property type="evidence" value="ECO:0007669"/>
    <property type="project" value="UniProtKB-KW"/>
</dbReference>
<evidence type="ECO:0000256" key="6">
    <source>
        <dbReference type="SAM" id="MobiDB-lite"/>
    </source>
</evidence>
<feature type="compositionally biased region" description="Polar residues" evidence="6">
    <location>
        <begin position="327"/>
        <end position="337"/>
    </location>
</feature>
<dbReference type="GO" id="GO:0005938">
    <property type="term" value="C:cell cortex"/>
    <property type="evidence" value="ECO:0007669"/>
    <property type="project" value="UniProtKB-ARBA"/>
</dbReference>
<feature type="compositionally biased region" description="Low complexity" evidence="6">
    <location>
        <begin position="493"/>
        <end position="520"/>
    </location>
</feature>
<feature type="domain" description="Rho-GAP" evidence="8">
    <location>
        <begin position="1036"/>
        <end position="1223"/>
    </location>
</feature>
<keyword evidence="4" id="KW-0440">LIM domain</keyword>
<feature type="compositionally biased region" description="Polar residues" evidence="6">
    <location>
        <begin position="381"/>
        <end position="391"/>
    </location>
</feature>
<accession>A0A9P6VJC8</accession>
<feature type="region of interest" description="Disordered" evidence="6">
    <location>
        <begin position="629"/>
        <end position="665"/>
    </location>
</feature>
<reference evidence="9" key="1">
    <citation type="submission" date="2019-07" db="EMBL/GenBank/DDBJ databases">
        <title>Hyphodiscus hymeniophilus genome sequencing and assembly.</title>
        <authorList>
            <person name="Kramer G."/>
            <person name="Nodwell J."/>
        </authorList>
    </citation>
    <scope>NUCLEOTIDE SEQUENCE</scope>
    <source>
        <strain evidence="9">ATCC 34498</strain>
    </source>
</reference>
<sequence>MNPSKSNVSIANDDAAGNRWHLNCFRCNTCGTLLDSDANLLLLGDGSLICNNCTYSCSACGNKIEDLAILTGDQAFCATCFRCRNCKRKIENLRYARTSQGIFCMSCHESLMARRRKKSRAAASAKLKKDDQSPMLVEKSLPALPPNAILQSAFSPNPETPDSVETDTPTELSPRPRQGYQDSSSRSSSRRPRERSLERTSNDVPTRDGLTLPTTTYRNNRHSAISDINGNDGESFFIPLALDPSPAPAMTPRSTSETWIDSSTKGKENKPPEKDYFGVKSRPQNEPKSREASSASSTPHIAFQEKGRQPSAEETSQIKDSIRKAQTGINKTASINASPIIGSDEPRIQHANSPKSSNLNGKNQVSGEKFRLGDVPKGKRSGTSRSNSASEIASVDSSLSSKSTSGGGFSAVPPRKEAPLSISSTDSSSAQSKADKTGTPQSSHDLKLRDEDSRPSFESSNSSAPVARMDSRGTSKSIPRKEIPTSAVKNTISSMSSSSEPDTSPSSVSSSDTPGVTPTVNGKTISGPLHQSPLNADSIPPRAASRPAGPQQKLSDSYMAPRAPPAPPPLGQANSSSVTSPNGVPVSPKLPRWSAGGDFTMDEDMARILGGTDESSASILRRVSNAVRHGRTGSETGNPVRIPGHGRSVSETTARTAASPRWPKTPIAEDSTVAREISSPISVTSPASGDDPALLRRQLRNSEQRVAELEKQFTSEKDLKSLNRKLIEKRKTVSVLDSQTEIMIQQLEVLAGYVERAKGSKQPMNISELEDSAIKEFVQKLERIKQAMSASVESLYEERDQLLEQKTQIVTDRDRALVEFEQLSSKNAQLADMNNDLTHQIQERFKAQSGNNVDSPKPQMNGLGIYTHHHKGKSNVSVQLDEASLRPSTSTTLLGSTNSYPQAMDQDSSMEPATVLSAPHVVNIRKGQAKKFNWKKGGQTVAKGVSKGFKGAFASVQQERNQQWQGQTGDSIGMPYNMTIAPVESPAGPPHPLPRSVSNDPSRQAFGLFKKANAMQKNSSNGNLQPAEHPSILFGSDLVERADYERRQIPSIVTRCIEEVELRGMDIEGIYRKTGGSGQVKTIQEGFDKTEDYDISDPEYDITAVTSVLKQYFRKLPTPLLTFEVYDRVLESTNYEDDQERCAHLRKTFNMLPPKHRDCLEFLIFHLARVANRESENLMTPKNIAVVFAPTIMRDHSLEREMTDTHAKNNAVQFVIENSHEIFGNA</sequence>
<dbReference type="Pfam" id="PF00412">
    <property type="entry name" value="LIM"/>
    <property type="match status" value="1"/>
</dbReference>
<keyword evidence="1" id="KW-0343">GTPase activation</keyword>
<dbReference type="AlphaFoldDB" id="A0A9P6VJC8"/>
<dbReference type="Gene3D" id="1.10.555.10">
    <property type="entry name" value="Rho GTPase activation protein"/>
    <property type="match status" value="1"/>
</dbReference>
<feature type="compositionally biased region" description="Polar residues" evidence="6">
    <location>
        <begin position="212"/>
        <end position="229"/>
    </location>
</feature>
<dbReference type="CDD" id="cd00159">
    <property type="entry name" value="RhoGAP"/>
    <property type="match status" value="1"/>
</dbReference>
<dbReference type="Proteomes" id="UP000785200">
    <property type="component" value="Unassembled WGS sequence"/>
</dbReference>
<dbReference type="FunFam" id="1.10.555.10:FF:000043">
    <property type="entry name" value="Rho GTPase activator Rga"/>
    <property type="match status" value="1"/>
</dbReference>
<feature type="compositionally biased region" description="Low complexity" evidence="6">
    <location>
        <begin position="421"/>
        <end position="432"/>
    </location>
</feature>
<organism evidence="9 10">
    <name type="scientific">Hyphodiscus hymeniophilus</name>
    <dbReference type="NCBI Taxonomy" id="353542"/>
    <lineage>
        <taxon>Eukaryota</taxon>
        <taxon>Fungi</taxon>
        <taxon>Dikarya</taxon>
        <taxon>Ascomycota</taxon>
        <taxon>Pezizomycotina</taxon>
        <taxon>Leotiomycetes</taxon>
        <taxon>Helotiales</taxon>
        <taxon>Hyphodiscaceae</taxon>
        <taxon>Hyphodiscus</taxon>
    </lineage>
</organism>
<dbReference type="SMART" id="SM00132">
    <property type="entry name" value="LIM"/>
    <property type="match status" value="2"/>
</dbReference>
<dbReference type="OrthoDB" id="79452at2759"/>
<feature type="compositionally biased region" description="Polar residues" evidence="6">
    <location>
        <begin position="350"/>
        <end position="366"/>
    </location>
</feature>
<feature type="compositionally biased region" description="Basic and acidic residues" evidence="6">
    <location>
        <begin position="469"/>
        <end position="483"/>
    </location>
</feature>
<evidence type="ECO:0000313" key="9">
    <source>
        <dbReference type="EMBL" id="KAG0649206.1"/>
    </source>
</evidence>
<evidence type="ECO:0000259" key="7">
    <source>
        <dbReference type="PROSITE" id="PS50023"/>
    </source>
</evidence>
<dbReference type="SMART" id="SM00324">
    <property type="entry name" value="RhoGAP"/>
    <property type="match status" value="1"/>
</dbReference>
<evidence type="ECO:0000256" key="1">
    <source>
        <dbReference type="ARBA" id="ARBA00022468"/>
    </source>
</evidence>
<dbReference type="Gene3D" id="2.10.110.10">
    <property type="entry name" value="Cysteine Rich Protein"/>
    <property type="match status" value="2"/>
</dbReference>